<organism evidence="2 3">
    <name type="scientific">Geospiza parvula</name>
    <name type="common">Small tree-finch</name>
    <name type="synonym">Camarhynchus parvulus</name>
    <dbReference type="NCBI Taxonomy" id="87175"/>
    <lineage>
        <taxon>Eukaryota</taxon>
        <taxon>Metazoa</taxon>
        <taxon>Chordata</taxon>
        <taxon>Craniata</taxon>
        <taxon>Vertebrata</taxon>
        <taxon>Euteleostomi</taxon>
        <taxon>Archelosauria</taxon>
        <taxon>Archosauria</taxon>
        <taxon>Dinosauria</taxon>
        <taxon>Saurischia</taxon>
        <taxon>Theropoda</taxon>
        <taxon>Coelurosauria</taxon>
        <taxon>Aves</taxon>
        <taxon>Neognathae</taxon>
        <taxon>Neoaves</taxon>
        <taxon>Telluraves</taxon>
        <taxon>Australaves</taxon>
        <taxon>Passeriformes</taxon>
        <taxon>Thraupidae</taxon>
        <taxon>Camarhynchus</taxon>
    </lineage>
</organism>
<dbReference type="Ensembl" id="ENSCPVT00000010001.2">
    <property type="protein sequence ID" value="ENSCPVP00000009585.2"/>
    <property type="gene ID" value="ENSCPVG00000007016.2"/>
</dbReference>
<reference evidence="2" key="1">
    <citation type="submission" date="2020-02" db="EMBL/GenBank/DDBJ databases">
        <authorList>
            <person name="Enbody D E."/>
            <person name="Pettersson E M."/>
        </authorList>
    </citation>
    <scope>NUCLEOTIDE SEQUENCE [LARGE SCALE GENOMIC DNA]</scope>
</reference>
<keyword evidence="3" id="KW-1185">Reference proteome</keyword>
<accession>A0A8U8B7E6</accession>
<dbReference type="Proteomes" id="UP000694382">
    <property type="component" value="Chromosome 17"/>
</dbReference>
<proteinExistence type="predicted"/>
<evidence type="ECO:0000313" key="3">
    <source>
        <dbReference type="Proteomes" id="UP000694382"/>
    </source>
</evidence>
<accession>A0A8C3MV11</accession>
<sequence length="87" mass="9430">LAPPAGPGHPLPAGEGNERPRKLPGPRRRPMTLAEAGPGTENERLGRVRLSMLRNPLIIKVRLGCRALLGAASHSWSRAQRREGERG</sequence>
<name>A0A8C3MV11_GEOPR</name>
<evidence type="ECO:0000313" key="2">
    <source>
        <dbReference type="Ensembl" id="ENSCPVP00000009585.2"/>
    </source>
</evidence>
<evidence type="ECO:0000256" key="1">
    <source>
        <dbReference type="SAM" id="MobiDB-lite"/>
    </source>
</evidence>
<reference evidence="2" key="3">
    <citation type="submission" date="2025-09" db="UniProtKB">
        <authorList>
            <consortium name="Ensembl"/>
        </authorList>
    </citation>
    <scope>IDENTIFICATION</scope>
</reference>
<feature type="region of interest" description="Disordered" evidence="1">
    <location>
        <begin position="1"/>
        <end position="42"/>
    </location>
</feature>
<feature type="compositionally biased region" description="Pro residues" evidence="1">
    <location>
        <begin position="1"/>
        <end position="10"/>
    </location>
</feature>
<protein>
    <submittedName>
        <fullName evidence="2">Uncharacterized protein</fullName>
    </submittedName>
</protein>
<reference evidence="2" key="2">
    <citation type="submission" date="2025-08" db="UniProtKB">
        <authorList>
            <consortium name="Ensembl"/>
        </authorList>
    </citation>
    <scope>IDENTIFICATION</scope>
</reference>
<dbReference type="AlphaFoldDB" id="A0A8C3MV11"/>